<evidence type="ECO:0000256" key="7">
    <source>
        <dbReference type="ARBA" id="ARBA00023277"/>
    </source>
</evidence>
<keyword evidence="7 8" id="KW-0119">Carbohydrate metabolism</keyword>
<reference evidence="9 10" key="1">
    <citation type="submission" date="2021-03" db="EMBL/GenBank/DDBJ databases">
        <title>Enterococcal diversity collection.</title>
        <authorList>
            <person name="Gilmore M.S."/>
            <person name="Schwartzman J."/>
            <person name="Van Tyne D."/>
            <person name="Martin M."/>
            <person name="Earl A.M."/>
            <person name="Manson A.L."/>
            <person name="Straub T."/>
            <person name="Salamzade R."/>
            <person name="Saavedra J."/>
            <person name="Lebreton F."/>
            <person name="Prichula J."/>
            <person name="Schaufler K."/>
            <person name="Gaca A."/>
            <person name="Sgardioli B."/>
            <person name="Wagenaar J."/>
            <person name="Strong T."/>
        </authorList>
    </citation>
    <scope>NUCLEOTIDE SEQUENCE [LARGE SCALE GENOMIC DNA]</scope>
    <source>
        <strain evidence="9 10">MJM16</strain>
    </source>
</reference>
<evidence type="ECO:0000313" key="10">
    <source>
        <dbReference type="Proteomes" id="UP000664495"/>
    </source>
</evidence>
<name>A0ABS3HJ66_9ENTE</name>
<evidence type="ECO:0000313" key="9">
    <source>
        <dbReference type="EMBL" id="MBO0453047.1"/>
    </source>
</evidence>
<dbReference type="InterPro" id="IPR014718">
    <property type="entry name" value="GH-type_carb-bd"/>
</dbReference>
<organism evidence="9 10">
    <name type="scientific">Candidatus Enterococcus murrayae</name>
    <dbReference type="NCBI Taxonomy" id="2815321"/>
    <lineage>
        <taxon>Bacteria</taxon>
        <taxon>Bacillati</taxon>
        <taxon>Bacillota</taxon>
        <taxon>Bacilli</taxon>
        <taxon>Lactobacillales</taxon>
        <taxon>Enterococcaceae</taxon>
        <taxon>Enterococcus</taxon>
    </lineage>
</organism>
<dbReference type="InterPro" id="IPR047215">
    <property type="entry name" value="Galactose_mutarotase-like"/>
</dbReference>
<dbReference type="InterPro" id="IPR011013">
    <property type="entry name" value="Gal_mutarotase_sf_dom"/>
</dbReference>
<sequence>MQITEQAFGQDYHLITIKNEDGFHLAVTDLGARIVRLGRDKELILGFDSAEEYLEKDPFIGGTIGRTAGRIENGRFTLDDQEYQVAVDPATGHSLHGGKPGFEAKKWDYTIENGDDEASIIFTTVSPDGEHGFPGNLTVEVRHTLTDENVWRVTTKGISDQTTLFNPTNHVYFNLTGDVTQAIDDHTLWLNSESFASLRPDTTPTGEITAAAGTPFDFQTEKPLADVFTSDFEQKNQCNGLDHPFFLKESHLHQPAAKLTSPDGNIELTVSTDSSSVVIFTANFGEDGPEIHGEKLAHHGGITFETQIAPGAEQFPEFGSITLPANETFETTTEYKITLKEAKKHGN</sequence>
<keyword evidence="6 8" id="KW-0413">Isomerase</keyword>
<dbReference type="PROSITE" id="PS00545">
    <property type="entry name" value="ALDOSE_1_EPIMERASE"/>
    <property type="match status" value="1"/>
</dbReference>
<evidence type="ECO:0000256" key="5">
    <source>
        <dbReference type="ARBA" id="ARBA00014165"/>
    </source>
</evidence>
<protein>
    <recommendedName>
        <fullName evidence="5 8">Aldose 1-epimerase</fullName>
        <ecNumber evidence="4 8">5.1.3.3</ecNumber>
    </recommendedName>
</protein>
<comment type="caution">
    <text evidence="9">The sequence shown here is derived from an EMBL/GenBank/DDBJ whole genome shotgun (WGS) entry which is preliminary data.</text>
</comment>
<dbReference type="EC" id="5.1.3.3" evidence="4 8"/>
<dbReference type="InterPro" id="IPR015443">
    <property type="entry name" value="Aldose_1-epimerase"/>
</dbReference>
<dbReference type="SUPFAM" id="SSF74650">
    <property type="entry name" value="Galactose mutarotase-like"/>
    <property type="match status" value="1"/>
</dbReference>
<evidence type="ECO:0000256" key="6">
    <source>
        <dbReference type="ARBA" id="ARBA00023235"/>
    </source>
</evidence>
<evidence type="ECO:0000256" key="1">
    <source>
        <dbReference type="ARBA" id="ARBA00001614"/>
    </source>
</evidence>
<evidence type="ECO:0000256" key="2">
    <source>
        <dbReference type="ARBA" id="ARBA00005028"/>
    </source>
</evidence>
<dbReference type="CDD" id="cd09019">
    <property type="entry name" value="galactose_mutarotase_like"/>
    <property type="match status" value="1"/>
</dbReference>
<dbReference type="PIRSF" id="PIRSF005096">
    <property type="entry name" value="GALM"/>
    <property type="match status" value="1"/>
</dbReference>
<dbReference type="Gene3D" id="2.70.98.10">
    <property type="match status" value="1"/>
</dbReference>
<dbReference type="Proteomes" id="UP000664495">
    <property type="component" value="Unassembled WGS sequence"/>
</dbReference>
<evidence type="ECO:0000256" key="3">
    <source>
        <dbReference type="ARBA" id="ARBA00006206"/>
    </source>
</evidence>
<accession>A0ABS3HJ66</accession>
<dbReference type="PANTHER" id="PTHR10091:SF0">
    <property type="entry name" value="GALACTOSE MUTAROTASE"/>
    <property type="match status" value="1"/>
</dbReference>
<comment type="catalytic activity">
    <reaction evidence="1 8">
        <text>alpha-D-glucose = beta-D-glucose</text>
        <dbReference type="Rhea" id="RHEA:10264"/>
        <dbReference type="ChEBI" id="CHEBI:15903"/>
        <dbReference type="ChEBI" id="CHEBI:17925"/>
        <dbReference type="EC" id="5.1.3.3"/>
    </reaction>
</comment>
<gene>
    <name evidence="9" type="ORF">JZO85_12245</name>
</gene>
<dbReference type="Pfam" id="PF01263">
    <property type="entry name" value="Aldose_epim"/>
    <property type="match status" value="1"/>
</dbReference>
<comment type="pathway">
    <text evidence="2 8">Carbohydrate metabolism; hexose metabolism.</text>
</comment>
<evidence type="ECO:0000256" key="8">
    <source>
        <dbReference type="PIRNR" id="PIRNR005096"/>
    </source>
</evidence>
<dbReference type="InterPro" id="IPR008183">
    <property type="entry name" value="Aldose_1/G6P_1-epimerase"/>
</dbReference>
<dbReference type="EMBL" id="JAFLVR010000027">
    <property type="protein sequence ID" value="MBO0453047.1"/>
    <property type="molecule type" value="Genomic_DNA"/>
</dbReference>
<proteinExistence type="inferred from homology"/>
<dbReference type="NCBIfam" id="NF008277">
    <property type="entry name" value="PRK11055.1"/>
    <property type="match status" value="1"/>
</dbReference>
<evidence type="ECO:0000256" key="4">
    <source>
        <dbReference type="ARBA" id="ARBA00013185"/>
    </source>
</evidence>
<dbReference type="RefSeq" id="WP_207108817.1">
    <property type="nucleotide sequence ID" value="NZ_JAFLVR010000027.1"/>
</dbReference>
<dbReference type="PANTHER" id="PTHR10091">
    <property type="entry name" value="ALDOSE-1-EPIMERASE"/>
    <property type="match status" value="1"/>
</dbReference>
<keyword evidence="10" id="KW-1185">Reference proteome</keyword>
<comment type="similarity">
    <text evidence="3 8">Belongs to the aldose epimerase family.</text>
</comment>
<dbReference type="InterPro" id="IPR018052">
    <property type="entry name" value="Ald1_epimerase_CS"/>
</dbReference>